<keyword evidence="4" id="KW-1185">Reference proteome</keyword>
<name>A0A9W7ZSW0_9FUNG</name>
<feature type="region of interest" description="Disordered" evidence="1">
    <location>
        <begin position="238"/>
        <end position="261"/>
    </location>
</feature>
<gene>
    <name evidence="3" type="ORF">H4219_005498</name>
</gene>
<keyword evidence="2" id="KW-0812">Transmembrane</keyword>
<evidence type="ECO:0000313" key="4">
    <source>
        <dbReference type="Proteomes" id="UP001150538"/>
    </source>
</evidence>
<feature type="compositionally biased region" description="Polar residues" evidence="1">
    <location>
        <begin position="192"/>
        <end position="220"/>
    </location>
</feature>
<protein>
    <submittedName>
        <fullName evidence="3">Uncharacterized protein</fullName>
    </submittedName>
</protein>
<reference evidence="3" key="1">
    <citation type="submission" date="2022-07" db="EMBL/GenBank/DDBJ databases">
        <title>Phylogenomic reconstructions and comparative analyses of Kickxellomycotina fungi.</title>
        <authorList>
            <person name="Reynolds N.K."/>
            <person name="Stajich J.E."/>
            <person name="Barry K."/>
            <person name="Grigoriev I.V."/>
            <person name="Crous P."/>
            <person name="Smith M.E."/>
        </authorList>
    </citation>
    <scope>NUCLEOTIDE SEQUENCE</scope>
    <source>
        <strain evidence="3">NBRC 100468</strain>
    </source>
</reference>
<dbReference type="AlphaFoldDB" id="A0A9W7ZSW0"/>
<evidence type="ECO:0000256" key="1">
    <source>
        <dbReference type="SAM" id="MobiDB-lite"/>
    </source>
</evidence>
<keyword evidence="2" id="KW-1133">Transmembrane helix</keyword>
<feature type="compositionally biased region" description="Low complexity" evidence="1">
    <location>
        <begin position="31"/>
        <end position="40"/>
    </location>
</feature>
<feature type="transmembrane region" description="Helical" evidence="2">
    <location>
        <begin position="93"/>
        <end position="112"/>
    </location>
</feature>
<feature type="region of interest" description="Disordered" evidence="1">
    <location>
        <begin position="20"/>
        <end position="40"/>
    </location>
</feature>
<evidence type="ECO:0000256" key="2">
    <source>
        <dbReference type="SAM" id="Phobius"/>
    </source>
</evidence>
<sequence>MADASSSAAPIQEQHQTTVIAGQDQLQEEPTNTTTTTTTTPAAEKRKIFKQLGSFTSTNGISILYFILALFEIGILSYVYSKIGNNKTAFSQQIQYLFISIIMAVTIGLLLLKITLEIKFRNLVKNGEQAFVNEHTFYHSNSGMVLASLQVLYSRLFPMAHSADGDTSPHSLKSRKLNRLSWLFSSCLSLSDPPQENEPSSIVSRAPSRSQSVPPGSVSYQPDLATKTKSVYSRITRSINPGSNRSIKSQSSLHNPTVTSMHSGACSGTLEDVQSTLNSIHPNSNSNSSKEYIFHPNATATSMVANVGSEIFGDADLPLDNISLINNRSMEHVSYSDPTGTFLTIEDGQYQLGNSCYHCNNSPSCVSPSKHSINDTTSFSDDDSYDSSSAEERAIQFTLDNQQYYAESDVVGYGNSEYEIYDHENDDIAKAFNDFDSFGQQPVWEQDQMDEGQVRELGNSGEEPPLPRLRPYLRYS</sequence>
<keyword evidence="2" id="KW-0472">Membrane</keyword>
<feature type="compositionally biased region" description="Polar residues" evidence="1">
    <location>
        <begin position="20"/>
        <end position="30"/>
    </location>
</feature>
<feature type="region of interest" description="Disordered" evidence="1">
    <location>
        <begin position="190"/>
        <end position="223"/>
    </location>
</feature>
<accession>A0A9W7ZSW0</accession>
<organism evidence="3 4">
    <name type="scientific">Mycoemilia scoparia</name>
    <dbReference type="NCBI Taxonomy" id="417184"/>
    <lineage>
        <taxon>Eukaryota</taxon>
        <taxon>Fungi</taxon>
        <taxon>Fungi incertae sedis</taxon>
        <taxon>Zoopagomycota</taxon>
        <taxon>Kickxellomycotina</taxon>
        <taxon>Kickxellomycetes</taxon>
        <taxon>Kickxellales</taxon>
        <taxon>Kickxellaceae</taxon>
        <taxon>Mycoemilia</taxon>
    </lineage>
</organism>
<evidence type="ECO:0000313" key="3">
    <source>
        <dbReference type="EMBL" id="KAJ1912721.1"/>
    </source>
</evidence>
<feature type="region of interest" description="Disordered" evidence="1">
    <location>
        <begin position="449"/>
        <end position="476"/>
    </location>
</feature>
<comment type="caution">
    <text evidence="3">The sequence shown here is derived from an EMBL/GenBank/DDBJ whole genome shotgun (WGS) entry which is preliminary data.</text>
</comment>
<dbReference type="Proteomes" id="UP001150538">
    <property type="component" value="Unassembled WGS sequence"/>
</dbReference>
<feature type="non-terminal residue" evidence="3">
    <location>
        <position position="476"/>
    </location>
</feature>
<proteinExistence type="predicted"/>
<dbReference type="EMBL" id="JANBPU010000319">
    <property type="protein sequence ID" value="KAJ1912721.1"/>
    <property type="molecule type" value="Genomic_DNA"/>
</dbReference>
<feature type="transmembrane region" description="Helical" evidence="2">
    <location>
        <begin position="63"/>
        <end position="81"/>
    </location>
</feature>